<sequence>MSASALSSRAIIGSFYRRLKQNSGLKWVEAISNYFQSDQDSETYNWLGQVPVMREWAGGRQAKGFTTNGLTIENKHFEATLEILTKDIRRDKTGQIKIRINELADRTNSHWAQLLSKLIMNGESTVCYDGQYFFDTDHEEGKSGIQSNKITFSSEKGETLKEDLFRRAMLKGIESILSFKDDQGEPFNENASRFLIMVPTTMWHVAKSAIAVPLAVGGGTNPIKVLDELDITLVQNPRLTEWENKFVIFRCDSSVQAFIRQEEKDIEIQAIAEGSELEFKEGKHWYGVDTWRNVGYGYWQNTCLVSIELAGD</sequence>
<dbReference type="EMBL" id="MN990730">
    <property type="protein sequence ID" value="QIM10454.1"/>
    <property type="molecule type" value="Genomic_DNA"/>
</dbReference>
<organism evidence="2">
    <name type="scientific">uncultured Alphaproteobacteria bacterium</name>
    <dbReference type="NCBI Taxonomy" id="91750"/>
    <lineage>
        <taxon>Bacteria</taxon>
        <taxon>Pseudomonadati</taxon>
        <taxon>Pseudomonadota</taxon>
        <taxon>Alphaproteobacteria</taxon>
        <taxon>environmental samples</taxon>
    </lineage>
</organism>
<gene>
    <name evidence="2" type="ORF">PlAlph_3460</name>
</gene>
<evidence type="ECO:0000259" key="1">
    <source>
        <dbReference type="Pfam" id="PF10124"/>
    </source>
</evidence>
<feature type="domain" description="Bacteriophage Mu GpT" evidence="1">
    <location>
        <begin position="28"/>
        <end position="150"/>
    </location>
</feature>
<evidence type="ECO:0000313" key="2">
    <source>
        <dbReference type="EMBL" id="QIM10454.1"/>
    </source>
</evidence>
<accession>A0A6G8F2F0</accession>
<dbReference type="Pfam" id="PF10124">
    <property type="entry name" value="Mu-like_gpT"/>
    <property type="match status" value="2"/>
</dbReference>
<name>A0A6G8F2F0_9PROT</name>
<dbReference type="AlphaFoldDB" id="A0A6G8F2F0"/>
<feature type="domain" description="Bacteriophage Mu GpT" evidence="1">
    <location>
        <begin position="243"/>
        <end position="303"/>
    </location>
</feature>
<proteinExistence type="predicted"/>
<reference evidence="2" key="1">
    <citation type="journal article" date="2020" name="J. ISSAAS">
        <title>Lactobacilli and other gastrointestinal microbiota of Peromyscus leucopus, reservoir host for agents of Lyme disease and other zoonoses in North America.</title>
        <authorList>
            <person name="Milovic A."/>
            <person name="Bassam K."/>
            <person name="Shao H."/>
            <person name="Chatzistamou I."/>
            <person name="Tufts D.M."/>
            <person name="Diuk-Wasser M."/>
            <person name="Barbour A.G."/>
        </authorList>
    </citation>
    <scope>NUCLEOTIDE SEQUENCE</scope>
    <source>
        <strain evidence="2">LL90</strain>
    </source>
</reference>
<protein>
    <recommendedName>
        <fullName evidence="1">Bacteriophage Mu GpT domain-containing protein</fullName>
    </recommendedName>
</protein>
<dbReference type="InterPro" id="IPR018774">
    <property type="entry name" value="Phage_Mu_GpT"/>
</dbReference>